<keyword evidence="1" id="KW-0812">Transmembrane</keyword>
<evidence type="ECO:0000313" key="2">
    <source>
        <dbReference type="EMBL" id="MCE0482306.1"/>
    </source>
</evidence>
<dbReference type="EMBL" id="JACEIK010005856">
    <property type="protein sequence ID" value="MCE0482306.1"/>
    <property type="molecule type" value="Genomic_DNA"/>
</dbReference>
<accession>A0ABS8VNB7</accession>
<proteinExistence type="predicted"/>
<organism evidence="2 3">
    <name type="scientific">Datura stramonium</name>
    <name type="common">Jimsonweed</name>
    <name type="synonym">Common thornapple</name>
    <dbReference type="NCBI Taxonomy" id="4076"/>
    <lineage>
        <taxon>Eukaryota</taxon>
        <taxon>Viridiplantae</taxon>
        <taxon>Streptophyta</taxon>
        <taxon>Embryophyta</taxon>
        <taxon>Tracheophyta</taxon>
        <taxon>Spermatophyta</taxon>
        <taxon>Magnoliopsida</taxon>
        <taxon>eudicotyledons</taxon>
        <taxon>Gunneridae</taxon>
        <taxon>Pentapetalae</taxon>
        <taxon>asterids</taxon>
        <taxon>lamiids</taxon>
        <taxon>Solanales</taxon>
        <taxon>Solanaceae</taxon>
        <taxon>Solanoideae</taxon>
        <taxon>Datureae</taxon>
        <taxon>Datura</taxon>
    </lineage>
</organism>
<evidence type="ECO:0000256" key="1">
    <source>
        <dbReference type="SAM" id="Phobius"/>
    </source>
</evidence>
<dbReference type="Proteomes" id="UP000823775">
    <property type="component" value="Unassembled WGS sequence"/>
</dbReference>
<feature type="transmembrane region" description="Helical" evidence="1">
    <location>
        <begin position="74"/>
        <end position="96"/>
    </location>
</feature>
<gene>
    <name evidence="2" type="ORF">HAX54_040972</name>
</gene>
<evidence type="ECO:0000313" key="3">
    <source>
        <dbReference type="Proteomes" id="UP000823775"/>
    </source>
</evidence>
<keyword evidence="3" id="KW-1185">Reference proteome</keyword>
<keyword evidence="1" id="KW-1133">Transmembrane helix</keyword>
<name>A0ABS8VNB7_DATST</name>
<comment type="caution">
    <text evidence="2">The sequence shown here is derived from an EMBL/GenBank/DDBJ whole genome shotgun (WGS) entry which is preliminary data.</text>
</comment>
<keyword evidence="1" id="KW-0472">Membrane</keyword>
<protein>
    <submittedName>
        <fullName evidence="2">Uncharacterized protein</fullName>
    </submittedName>
</protein>
<reference evidence="2 3" key="1">
    <citation type="journal article" date="2021" name="BMC Genomics">
        <title>Datura genome reveals duplications of psychoactive alkaloid biosynthetic genes and high mutation rate following tissue culture.</title>
        <authorList>
            <person name="Rajewski A."/>
            <person name="Carter-House D."/>
            <person name="Stajich J."/>
            <person name="Litt A."/>
        </authorList>
    </citation>
    <scope>NUCLEOTIDE SEQUENCE [LARGE SCALE GENOMIC DNA]</scope>
    <source>
        <strain evidence="2">AR-01</strain>
    </source>
</reference>
<sequence>MEEGTTTLLNVLDGQECKLDTKYGLKEKGVQKASSGLQRVYFRRVTHMHGRELWAWYGGHHAARRDMDRRWAKITRILVVGISPLACGMGVTRLLARSLDGYGTYLLCRAGIPALALSHLTADDTVYQVRFLVKARCRV</sequence>